<evidence type="ECO:0000313" key="2">
    <source>
        <dbReference type="Proteomes" id="UP000273001"/>
    </source>
</evidence>
<dbReference type="Proteomes" id="UP000273001">
    <property type="component" value="Chromosome"/>
</dbReference>
<name>A0ABM6Z2Z6_9ACTO</name>
<accession>A0ABM6Z2Z6</accession>
<dbReference type="EMBL" id="CP032514">
    <property type="protein sequence ID" value="AYD89665.1"/>
    <property type="molecule type" value="Genomic_DNA"/>
</dbReference>
<sequence>MAIPRNAGATTLFHSHVTTGATTLVMNARNAASEGLTTLFHAQDTTVAIPRNAGPLRCSTAT</sequence>
<evidence type="ECO:0000313" key="1">
    <source>
        <dbReference type="EMBL" id="AYD89665.1"/>
    </source>
</evidence>
<keyword evidence="2" id="KW-1185">Reference proteome</keyword>
<organism evidence="1 2">
    <name type="scientific">Actinomyces lilanjuaniae</name>
    <dbReference type="NCBI Taxonomy" id="2321394"/>
    <lineage>
        <taxon>Bacteria</taxon>
        <taxon>Bacillati</taxon>
        <taxon>Actinomycetota</taxon>
        <taxon>Actinomycetes</taxon>
        <taxon>Actinomycetales</taxon>
        <taxon>Actinomycetaceae</taxon>
        <taxon>Actinomyces</taxon>
    </lineage>
</organism>
<reference evidence="1 2" key="1">
    <citation type="submission" date="2018-09" db="EMBL/GenBank/DDBJ databases">
        <authorList>
            <person name="Li J."/>
        </authorList>
    </citation>
    <scope>NUCLEOTIDE SEQUENCE [LARGE SCALE GENOMIC DNA]</scope>
    <source>
        <strain evidence="1 2">2129</strain>
    </source>
</reference>
<protein>
    <submittedName>
        <fullName evidence="1">Uncharacterized protein</fullName>
    </submittedName>
</protein>
<gene>
    <name evidence="1" type="ORF">D5R93_05695</name>
</gene>
<proteinExistence type="predicted"/>